<evidence type="ECO:0000313" key="2">
    <source>
        <dbReference type="Proteomes" id="UP000192411"/>
    </source>
</evidence>
<accession>A0A1X0JQJ9</accession>
<sequence length="130" mass="13641">MGSLLAGLVGHGLTFDDGLLVVIDGAKALTAASARGVGEHANAFAVMFAGFRGSYIAFSSGLGWSSVYSVYLATSCFVLQPLLSDDFGPWLRTALEIRARGPPCSVTGASLNRCGHAKIFTLRRETQQTA</sequence>
<proteinExistence type="predicted"/>
<reference evidence="1 2" key="1">
    <citation type="submission" date="2017-02" db="EMBL/GenBank/DDBJ databases">
        <title>The new phylogeny of genus Mycobacterium.</title>
        <authorList>
            <person name="Tortoli E."/>
            <person name="Trovato A."/>
            <person name="Cirillo D.M."/>
        </authorList>
    </citation>
    <scope>NUCLEOTIDE SEQUENCE [LARGE SCALE GENOMIC DNA]</scope>
    <source>
        <strain evidence="1 2">DSM 44338</strain>
    </source>
</reference>
<dbReference type="AlphaFoldDB" id="A0A1X0JQJ9"/>
<dbReference type="Proteomes" id="UP000192411">
    <property type="component" value="Unassembled WGS sequence"/>
</dbReference>
<evidence type="ECO:0000313" key="1">
    <source>
        <dbReference type="EMBL" id="ORB65229.1"/>
    </source>
</evidence>
<keyword evidence="2" id="KW-1185">Reference proteome</keyword>
<gene>
    <name evidence="1" type="ORF">BST47_14155</name>
</gene>
<dbReference type="EMBL" id="MVIM01000006">
    <property type="protein sequence ID" value="ORB65229.1"/>
    <property type="molecule type" value="Genomic_DNA"/>
</dbReference>
<comment type="caution">
    <text evidence="1">The sequence shown here is derived from an EMBL/GenBank/DDBJ whole genome shotgun (WGS) entry which is preliminary data.</text>
</comment>
<name>A0A1X0JQJ9_9MYCO</name>
<organism evidence="1 2">
    <name type="scientific">Mycolicibacterium tusciae</name>
    <dbReference type="NCBI Taxonomy" id="75922"/>
    <lineage>
        <taxon>Bacteria</taxon>
        <taxon>Bacillati</taxon>
        <taxon>Actinomycetota</taxon>
        <taxon>Actinomycetes</taxon>
        <taxon>Mycobacteriales</taxon>
        <taxon>Mycobacteriaceae</taxon>
        <taxon>Mycolicibacterium</taxon>
    </lineage>
</organism>
<protein>
    <submittedName>
        <fullName evidence="1">Uncharacterized protein</fullName>
    </submittedName>
</protein>